<dbReference type="Proteomes" id="UP000001861">
    <property type="component" value="Unassembled WGS sequence"/>
</dbReference>
<feature type="coiled-coil region" evidence="1">
    <location>
        <begin position="306"/>
        <end position="361"/>
    </location>
</feature>
<evidence type="ECO:0000313" key="2">
    <source>
        <dbReference type="EMBL" id="EAU82049.1"/>
    </source>
</evidence>
<reference evidence="2 3" key="1">
    <citation type="journal article" date="2010" name="Proc. Natl. Acad. Sci. U.S.A.">
        <title>Insights into evolution of multicellular fungi from the assembled chromosomes of the mushroom Coprinopsis cinerea (Coprinus cinereus).</title>
        <authorList>
            <person name="Stajich J.E."/>
            <person name="Wilke S.K."/>
            <person name="Ahren D."/>
            <person name="Au C.H."/>
            <person name="Birren B.W."/>
            <person name="Borodovsky M."/>
            <person name="Burns C."/>
            <person name="Canback B."/>
            <person name="Casselton L.A."/>
            <person name="Cheng C.K."/>
            <person name="Deng J."/>
            <person name="Dietrich F.S."/>
            <person name="Fargo D.C."/>
            <person name="Farman M.L."/>
            <person name="Gathman A.C."/>
            <person name="Goldberg J."/>
            <person name="Guigo R."/>
            <person name="Hoegger P.J."/>
            <person name="Hooker J.B."/>
            <person name="Huggins A."/>
            <person name="James T.Y."/>
            <person name="Kamada T."/>
            <person name="Kilaru S."/>
            <person name="Kodira C."/>
            <person name="Kues U."/>
            <person name="Kupfer D."/>
            <person name="Kwan H.S."/>
            <person name="Lomsadze A."/>
            <person name="Li W."/>
            <person name="Lilly W.W."/>
            <person name="Ma L.J."/>
            <person name="Mackey A.J."/>
            <person name="Manning G."/>
            <person name="Martin F."/>
            <person name="Muraguchi H."/>
            <person name="Natvig D.O."/>
            <person name="Palmerini H."/>
            <person name="Ramesh M.A."/>
            <person name="Rehmeyer C.J."/>
            <person name="Roe B.A."/>
            <person name="Shenoy N."/>
            <person name="Stanke M."/>
            <person name="Ter-Hovhannisyan V."/>
            <person name="Tunlid A."/>
            <person name="Velagapudi R."/>
            <person name="Vision T.J."/>
            <person name="Zeng Q."/>
            <person name="Zolan M.E."/>
            <person name="Pukkila P.J."/>
        </authorList>
    </citation>
    <scope>NUCLEOTIDE SEQUENCE [LARGE SCALE GENOMIC DNA]</scope>
    <source>
        <strain evidence="3">Okayama-7 / 130 / ATCC MYA-4618 / FGSC 9003</strain>
    </source>
</reference>
<proteinExistence type="predicted"/>
<dbReference type="VEuPathDB" id="FungiDB:CC1G_09651"/>
<dbReference type="EMBL" id="AACS02000011">
    <property type="protein sequence ID" value="EAU82049.1"/>
    <property type="molecule type" value="Genomic_DNA"/>
</dbReference>
<comment type="caution">
    <text evidence="2">The sequence shown here is derived from an EMBL/GenBank/DDBJ whole genome shotgun (WGS) entry which is preliminary data.</text>
</comment>
<dbReference type="GeneID" id="6016367"/>
<keyword evidence="3" id="KW-1185">Reference proteome</keyword>
<name>A8P9D6_COPC7</name>
<dbReference type="OMA" id="APAYHEC"/>
<dbReference type="RefSeq" id="XP_001839748.1">
    <property type="nucleotide sequence ID" value="XM_001839696.1"/>
</dbReference>
<dbReference type="InParanoid" id="A8P9D6"/>
<dbReference type="AlphaFoldDB" id="A8P9D6"/>
<organism evidence="2 3">
    <name type="scientific">Coprinopsis cinerea (strain Okayama-7 / 130 / ATCC MYA-4618 / FGSC 9003)</name>
    <name type="common">Inky cap fungus</name>
    <name type="synonym">Hormographiella aspergillata</name>
    <dbReference type="NCBI Taxonomy" id="240176"/>
    <lineage>
        <taxon>Eukaryota</taxon>
        <taxon>Fungi</taxon>
        <taxon>Dikarya</taxon>
        <taxon>Basidiomycota</taxon>
        <taxon>Agaricomycotina</taxon>
        <taxon>Agaricomycetes</taxon>
        <taxon>Agaricomycetidae</taxon>
        <taxon>Agaricales</taxon>
        <taxon>Agaricineae</taxon>
        <taxon>Psathyrellaceae</taxon>
        <taxon>Coprinopsis</taxon>
    </lineage>
</organism>
<gene>
    <name evidence="2" type="ORF">CC1G_09651</name>
</gene>
<keyword evidence="1" id="KW-0175">Coiled coil</keyword>
<evidence type="ECO:0000313" key="3">
    <source>
        <dbReference type="Proteomes" id="UP000001861"/>
    </source>
</evidence>
<dbReference type="PANTHER" id="PTHR21974:SF2">
    <property type="entry name" value="RE15880P"/>
    <property type="match status" value="1"/>
</dbReference>
<dbReference type="KEGG" id="cci:CC1G_09651"/>
<accession>A8P9D6</accession>
<evidence type="ECO:0000256" key="1">
    <source>
        <dbReference type="SAM" id="Coils"/>
    </source>
</evidence>
<sequence length="385" mass="44202">MRSASEDPGFQPASDPTRTAILTNISYHTHRLSSLQSLELELNYTPSSSSFSQYTPLLSHLSSQITQSEKNLHTLKVKTQKAYWDHVRSQNSTSMKVGALFKGRKGEYEYEERKRRDEVVYLEASRSRAEKAENERLEELKRVREETLAQKQQLEHKAEEYKRIKNELSSLYATIFDGPTPPFPEEDTFEHTLLTTHLHTESAQKDLNRHTHTSTLLQSALLALTISISLMKDVLRTSSGTIGFLHTSDGHSVQEAAKRFVEAQGYAEKARERCREVQRLKGICVGDMPFLAFAKSDRLRSDMYIYEKLATIARQLEDANDQIQRAHAESERRKVEAARVLAEVTSRRDTLELELFELRKSIVEKVIREDTEPPPYEPFENGRDG</sequence>
<dbReference type="PANTHER" id="PTHR21974">
    <property type="entry name" value="RE15880P"/>
    <property type="match status" value="1"/>
</dbReference>
<feature type="coiled-coil region" evidence="1">
    <location>
        <begin position="122"/>
        <end position="174"/>
    </location>
</feature>
<protein>
    <submittedName>
        <fullName evidence="2">Uncharacterized protein</fullName>
    </submittedName>
</protein>